<dbReference type="Gene3D" id="3.40.50.2300">
    <property type="match status" value="1"/>
</dbReference>
<name>A0A0R2BI88_9LACO</name>
<dbReference type="GO" id="GO:0003677">
    <property type="term" value="F:DNA binding"/>
    <property type="evidence" value="ECO:0007669"/>
    <property type="project" value="InterPro"/>
</dbReference>
<evidence type="ECO:0000259" key="1">
    <source>
        <dbReference type="PROSITE" id="PS50930"/>
    </source>
</evidence>
<accession>A0A0R2BI88</accession>
<dbReference type="InterPro" id="IPR007492">
    <property type="entry name" value="LytTR_DNA-bd_dom"/>
</dbReference>
<dbReference type="AlphaFoldDB" id="A0A0R2BI88"/>
<evidence type="ECO:0000313" key="2">
    <source>
        <dbReference type="EMBL" id="KRM75686.1"/>
    </source>
</evidence>
<dbReference type="PANTHER" id="PTHR37299:SF1">
    <property type="entry name" value="STAGE 0 SPORULATION PROTEIN A HOMOLOG"/>
    <property type="match status" value="1"/>
</dbReference>
<dbReference type="PATRIC" id="fig|1423772.3.peg.23"/>
<comment type="caution">
    <text evidence="2">The sequence shown here is derived from an EMBL/GenBank/DDBJ whole genome shotgun (WGS) entry which is preliminary data.</text>
</comment>
<dbReference type="Gene3D" id="2.40.50.1020">
    <property type="entry name" value="LytTr DNA-binding domain"/>
    <property type="match status" value="1"/>
</dbReference>
<dbReference type="RefSeq" id="WP_061773575.1">
    <property type="nucleotide sequence ID" value="NZ_AYYN01000059.1"/>
</dbReference>
<protein>
    <recommendedName>
        <fullName evidence="1">HTH LytTR-type domain-containing protein</fullName>
    </recommendedName>
</protein>
<dbReference type="PANTHER" id="PTHR37299">
    <property type="entry name" value="TRANSCRIPTIONAL REGULATOR-RELATED"/>
    <property type="match status" value="1"/>
</dbReference>
<feature type="domain" description="HTH LytTR-type" evidence="1">
    <location>
        <begin position="148"/>
        <end position="252"/>
    </location>
</feature>
<dbReference type="Pfam" id="PF04397">
    <property type="entry name" value="LytTR"/>
    <property type="match status" value="1"/>
</dbReference>
<organism evidence="2 3">
    <name type="scientific">Ligilactobacillus murinus DSM 20452 = NBRC 14221</name>
    <dbReference type="NCBI Taxonomy" id="1423772"/>
    <lineage>
        <taxon>Bacteria</taxon>
        <taxon>Bacillati</taxon>
        <taxon>Bacillota</taxon>
        <taxon>Bacilli</taxon>
        <taxon>Lactobacillales</taxon>
        <taxon>Lactobacillaceae</taxon>
        <taxon>Ligilactobacillus</taxon>
    </lineage>
</organism>
<dbReference type="PROSITE" id="PS50930">
    <property type="entry name" value="HTH_LYTTR"/>
    <property type="match status" value="1"/>
</dbReference>
<dbReference type="EMBL" id="AYYN01000059">
    <property type="protein sequence ID" value="KRM75686.1"/>
    <property type="molecule type" value="Genomic_DNA"/>
</dbReference>
<dbReference type="InterPro" id="IPR046947">
    <property type="entry name" value="LytR-like"/>
</dbReference>
<dbReference type="GO" id="GO:0000156">
    <property type="term" value="F:phosphorelay response regulator activity"/>
    <property type="evidence" value="ECO:0007669"/>
    <property type="project" value="InterPro"/>
</dbReference>
<sequence>MLTALILEGNSMYRHKLQNIIQNRIRVNDTLDEYDMEIAISTDNLSDILNHIAAHKDKSFLIFVDIDTVSHDLNIWKQIKDNVVFAEIIYLSDSYNSIQKIIAARAEPLDILCKNLADDFTIQRVRENIDIAFARYKKNVLANLANFFSYEITHGLVERIPFDQVYSIESIIGNNKQVRLNYRNLKEDILGSLKQFEEQYDHLLRCNRTTLVNITNIIRIDKKNKSLTLSNGQIYPISTRRFKNAVKILEQT</sequence>
<dbReference type="SMART" id="SM00850">
    <property type="entry name" value="LytTR"/>
    <property type="match status" value="1"/>
</dbReference>
<evidence type="ECO:0000313" key="3">
    <source>
        <dbReference type="Proteomes" id="UP000051612"/>
    </source>
</evidence>
<dbReference type="Proteomes" id="UP000051612">
    <property type="component" value="Unassembled WGS sequence"/>
</dbReference>
<reference evidence="2 3" key="1">
    <citation type="journal article" date="2015" name="Genome Announc.">
        <title>Expanding the biotechnology potential of lactobacilli through comparative genomics of 213 strains and associated genera.</title>
        <authorList>
            <person name="Sun Z."/>
            <person name="Harris H.M."/>
            <person name="McCann A."/>
            <person name="Guo C."/>
            <person name="Argimon S."/>
            <person name="Zhang W."/>
            <person name="Yang X."/>
            <person name="Jeffery I.B."/>
            <person name="Cooney J.C."/>
            <person name="Kagawa T.F."/>
            <person name="Liu W."/>
            <person name="Song Y."/>
            <person name="Salvetti E."/>
            <person name="Wrobel A."/>
            <person name="Rasinkangas P."/>
            <person name="Parkhill J."/>
            <person name="Rea M.C."/>
            <person name="O'Sullivan O."/>
            <person name="Ritari J."/>
            <person name="Douillard F.P."/>
            <person name="Paul Ross R."/>
            <person name="Yang R."/>
            <person name="Briner A.E."/>
            <person name="Felis G.E."/>
            <person name="de Vos W.M."/>
            <person name="Barrangou R."/>
            <person name="Klaenhammer T.R."/>
            <person name="Caufield P.W."/>
            <person name="Cui Y."/>
            <person name="Zhang H."/>
            <person name="O'Toole P.W."/>
        </authorList>
    </citation>
    <scope>NUCLEOTIDE SEQUENCE [LARGE SCALE GENOMIC DNA]</scope>
    <source>
        <strain evidence="2 3">DSM 20452</strain>
    </source>
</reference>
<proteinExistence type="predicted"/>
<gene>
    <name evidence="2" type="ORF">FC48_GL000017</name>
</gene>